<evidence type="ECO:0000313" key="12">
    <source>
        <dbReference type="Proteomes" id="UP000194841"/>
    </source>
</evidence>
<dbReference type="SUPFAM" id="SSF53383">
    <property type="entry name" value="PLP-dependent transferases"/>
    <property type="match status" value="1"/>
</dbReference>
<gene>
    <name evidence="11" type="ORF">B1199_05100</name>
</gene>
<sequence>MFTPIDPHLHQPQVYLDANATTAVLPEIADIVSHTMQVCFGNPSSSHITGIKAKHLMEETRQLAKQVIGAQTGHILFTSGATEGIQTAIVSALLAIKEHDIAEPILMYGATEHKAVPNTLAHWNSVLGINATMMAISVDQDGLLDHDFIAEHVGQALMICTMAVNNETGVCQDLALLEQVIRANNPSVAWMVDCVQALGKLDLAISETTIDYAPFSGHKLYAPKGIGFLYIREHSPYTPFIAGGGQESGMRSGTENLPGIAGLNRLFSLLIDPQQSVFKPHQQLHSYREQLEKALRSVFPKIVFNHRFDLSVPTTLNFAVKNISSKEIMDLFDAAGIRVSAGSACSSGASRSYVLDAMSVDNWQSENAIRLSFGPAATQVEIDEACKRITQLKSVLASACLVISDSQVTEQEVCALGLSQYKHQGACCWLFVTDEKEAVIIDPIIELLPRLMNVIQGQKLTLKAMLATHQHAHDEPLASYYSLAGLTQPDNLDLLGWPNQIDDIQIGRYQLMRISTPGHNENSVSYLLMDQDKVVICFCGDLILPGGLGRTNLDDSDPAQMYDSLLSLSQRLSSDSVLCSSHDYAQSFAIDWHSQQAINPLLNHVVTQQIDKQEFIKQKQASDQSLAAQVEYFCGAVVSPASHSLVEKSLPAALSLIAEEGAILLDIRESYEHSASQLATLLNINEQHVRNVPLNRISDAIWQKRLDPKQSYVLICRSGNRSRQACLNLQQLGFEQVYNIRGGLALL</sequence>
<evidence type="ECO:0000256" key="1">
    <source>
        <dbReference type="ARBA" id="ARBA00001933"/>
    </source>
</evidence>
<keyword evidence="6" id="KW-0408">Iron</keyword>
<keyword evidence="4" id="KW-0479">Metal-binding</keyword>
<dbReference type="GO" id="GO:0046872">
    <property type="term" value="F:metal ion binding"/>
    <property type="evidence" value="ECO:0007669"/>
    <property type="project" value="UniProtKB-KW"/>
</dbReference>
<dbReference type="Gene3D" id="3.40.250.10">
    <property type="entry name" value="Rhodanese-like domain"/>
    <property type="match status" value="1"/>
</dbReference>
<evidence type="ECO:0000256" key="3">
    <source>
        <dbReference type="ARBA" id="ARBA00012239"/>
    </source>
</evidence>
<dbReference type="InterPro" id="IPR015421">
    <property type="entry name" value="PyrdxlP-dep_Trfase_major"/>
</dbReference>
<dbReference type="InterPro" id="IPR036866">
    <property type="entry name" value="RibonucZ/Hydroxyglut_hydro"/>
</dbReference>
<dbReference type="PROSITE" id="PS00595">
    <property type="entry name" value="AA_TRANSFER_CLASS_5"/>
    <property type="match status" value="1"/>
</dbReference>
<feature type="domain" description="Rhodanese" evidence="10">
    <location>
        <begin position="658"/>
        <end position="744"/>
    </location>
</feature>
<comment type="catalytic activity">
    <reaction evidence="8">
        <text>(sulfur carrier)-H + L-cysteine = (sulfur carrier)-SH + L-alanine</text>
        <dbReference type="Rhea" id="RHEA:43892"/>
        <dbReference type="Rhea" id="RHEA-COMP:14737"/>
        <dbReference type="Rhea" id="RHEA-COMP:14739"/>
        <dbReference type="ChEBI" id="CHEBI:29917"/>
        <dbReference type="ChEBI" id="CHEBI:35235"/>
        <dbReference type="ChEBI" id="CHEBI:57972"/>
        <dbReference type="ChEBI" id="CHEBI:64428"/>
        <dbReference type="EC" id="2.8.1.7"/>
    </reaction>
</comment>
<dbReference type="InterPro" id="IPR015424">
    <property type="entry name" value="PyrdxlP-dep_Trfase"/>
</dbReference>
<dbReference type="GO" id="GO:0031071">
    <property type="term" value="F:cysteine desulfurase activity"/>
    <property type="evidence" value="ECO:0007669"/>
    <property type="project" value="UniProtKB-EC"/>
</dbReference>
<dbReference type="SMART" id="SM00450">
    <property type="entry name" value="RHOD"/>
    <property type="match status" value="1"/>
</dbReference>
<dbReference type="Pfam" id="PF00266">
    <property type="entry name" value="Aminotran_5"/>
    <property type="match status" value="1"/>
</dbReference>
<dbReference type="InterPro" id="IPR020578">
    <property type="entry name" value="Aminotrans_V_PyrdxlP_BS"/>
</dbReference>
<dbReference type="SUPFAM" id="SSF56281">
    <property type="entry name" value="Metallo-hydrolase/oxidoreductase"/>
    <property type="match status" value="1"/>
</dbReference>
<dbReference type="EMBL" id="MWPV01000001">
    <property type="protein sequence ID" value="OUL59615.1"/>
    <property type="molecule type" value="Genomic_DNA"/>
</dbReference>
<dbReference type="OrthoDB" id="9808002at2"/>
<comment type="cofactor">
    <cofactor evidence="1 9">
        <name>pyridoxal 5'-phosphate</name>
        <dbReference type="ChEBI" id="CHEBI:597326"/>
    </cofactor>
</comment>
<evidence type="ECO:0000256" key="8">
    <source>
        <dbReference type="ARBA" id="ARBA00050776"/>
    </source>
</evidence>
<dbReference type="RefSeq" id="WP_086743006.1">
    <property type="nucleotide sequence ID" value="NZ_MWPV01000001.1"/>
</dbReference>
<dbReference type="PROSITE" id="PS50206">
    <property type="entry name" value="RHODANESE_3"/>
    <property type="match status" value="1"/>
</dbReference>
<reference evidence="11 12" key="1">
    <citation type="submission" date="2017-02" db="EMBL/GenBank/DDBJ databases">
        <title>Pseudoalteromonas ulvae TC14 Genome.</title>
        <authorList>
            <person name="Molmeret M."/>
        </authorList>
    </citation>
    <scope>NUCLEOTIDE SEQUENCE [LARGE SCALE GENOMIC DNA]</scope>
    <source>
        <strain evidence="11">TC14</strain>
    </source>
</reference>
<keyword evidence="5" id="KW-0663">Pyridoxal phosphate</keyword>
<evidence type="ECO:0000256" key="4">
    <source>
        <dbReference type="ARBA" id="ARBA00022723"/>
    </source>
</evidence>
<dbReference type="CDD" id="cd00158">
    <property type="entry name" value="RHOD"/>
    <property type="match status" value="1"/>
</dbReference>
<evidence type="ECO:0000256" key="6">
    <source>
        <dbReference type="ARBA" id="ARBA00023004"/>
    </source>
</evidence>
<dbReference type="AlphaFoldDB" id="A0A244CVH4"/>
<organism evidence="11 12">
    <name type="scientific">Pseudoalteromonas ulvae</name>
    <dbReference type="NCBI Taxonomy" id="107327"/>
    <lineage>
        <taxon>Bacteria</taxon>
        <taxon>Pseudomonadati</taxon>
        <taxon>Pseudomonadota</taxon>
        <taxon>Gammaproteobacteria</taxon>
        <taxon>Alteromonadales</taxon>
        <taxon>Pseudoalteromonadaceae</taxon>
        <taxon>Pseudoalteromonas</taxon>
    </lineage>
</organism>
<evidence type="ECO:0000256" key="2">
    <source>
        <dbReference type="ARBA" id="ARBA00006490"/>
    </source>
</evidence>
<dbReference type="Gene3D" id="3.60.15.10">
    <property type="entry name" value="Ribonuclease Z/Hydroxyacylglutathione hydrolase-like"/>
    <property type="match status" value="1"/>
</dbReference>
<protein>
    <recommendedName>
        <fullName evidence="3">cysteine desulfurase</fullName>
        <ecNumber evidence="3">2.8.1.7</ecNumber>
    </recommendedName>
</protein>
<keyword evidence="12" id="KW-1185">Reference proteome</keyword>
<proteinExistence type="inferred from homology"/>
<dbReference type="GO" id="GO:0051536">
    <property type="term" value="F:iron-sulfur cluster binding"/>
    <property type="evidence" value="ECO:0007669"/>
    <property type="project" value="UniProtKB-KW"/>
</dbReference>
<dbReference type="InterPro" id="IPR015422">
    <property type="entry name" value="PyrdxlP-dep_Trfase_small"/>
</dbReference>
<dbReference type="InterPro" id="IPR000192">
    <property type="entry name" value="Aminotrans_V_dom"/>
</dbReference>
<dbReference type="EC" id="2.8.1.7" evidence="3"/>
<name>A0A244CVH4_PSEDV</name>
<evidence type="ECO:0000256" key="7">
    <source>
        <dbReference type="ARBA" id="ARBA00023014"/>
    </source>
</evidence>
<dbReference type="InterPro" id="IPR036873">
    <property type="entry name" value="Rhodanese-like_dom_sf"/>
</dbReference>
<evidence type="ECO:0000256" key="5">
    <source>
        <dbReference type="ARBA" id="ARBA00022898"/>
    </source>
</evidence>
<accession>A0A244CVH4</accession>
<comment type="caution">
    <text evidence="11">The sequence shown here is derived from an EMBL/GenBank/DDBJ whole genome shotgun (WGS) entry which is preliminary data.</text>
</comment>
<evidence type="ECO:0000256" key="9">
    <source>
        <dbReference type="RuleBase" id="RU004504"/>
    </source>
</evidence>
<dbReference type="Gene3D" id="3.90.1150.10">
    <property type="entry name" value="Aspartate Aminotransferase, domain 1"/>
    <property type="match status" value="1"/>
</dbReference>
<dbReference type="Gene3D" id="1.10.260.50">
    <property type="match status" value="1"/>
</dbReference>
<keyword evidence="7" id="KW-0411">Iron-sulfur</keyword>
<dbReference type="InterPro" id="IPR001763">
    <property type="entry name" value="Rhodanese-like_dom"/>
</dbReference>
<evidence type="ECO:0000313" key="11">
    <source>
        <dbReference type="EMBL" id="OUL59615.1"/>
    </source>
</evidence>
<dbReference type="Pfam" id="PF00581">
    <property type="entry name" value="Rhodanese"/>
    <property type="match status" value="1"/>
</dbReference>
<dbReference type="PANTHER" id="PTHR11601:SF34">
    <property type="entry name" value="CYSTEINE DESULFURASE"/>
    <property type="match status" value="1"/>
</dbReference>
<evidence type="ECO:0000259" key="10">
    <source>
        <dbReference type="PROSITE" id="PS50206"/>
    </source>
</evidence>
<dbReference type="Proteomes" id="UP000194841">
    <property type="component" value="Unassembled WGS sequence"/>
</dbReference>
<dbReference type="PANTHER" id="PTHR11601">
    <property type="entry name" value="CYSTEINE DESULFURYLASE FAMILY MEMBER"/>
    <property type="match status" value="1"/>
</dbReference>
<comment type="similarity">
    <text evidence="2">Belongs to the class-V pyridoxal-phosphate-dependent aminotransferase family. NifS/IscS subfamily.</text>
</comment>
<dbReference type="SUPFAM" id="SSF52821">
    <property type="entry name" value="Rhodanese/Cell cycle control phosphatase"/>
    <property type="match status" value="1"/>
</dbReference>
<dbReference type="Gene3D" id="3.40.640.10">
    <property type="entry name" value="Type I PLP-dependent aspartate aminotransferase-like (Major domain)"/>
    <property type="match status" value="1"/>
</dbReference>